<keyword evidence="4 8" id="KW-0653">Protein transport</keyword>
<keyword evidence="3" id="KW-0862">Zinc</keyword>
<keyword evidence="8" id="KW-0143">Chaperone</keyword>
<evidence type="ECO:0000256" key="3">
    <source>
        <dbReference type="ARBA" id="ARBA00022833"/>
    </source>
</evidence>
<evidence type="ECO:0000256" key="8">
    <source>
        <dbReference type="RuleBase" id="RU367043"/>
    </source>
</evidence>
<evidence type="ECO:0000256" key="2">
    <source>
        <dbReference type="ARBA" id="ARBA00022723"/>
    </source>
</evidence>
<evidence type="ECO:0000256" key="1">
    <source>
        <dbReference type="ARBA" id="ARBA00022448"/>
    </source>
</evidence>
<keyword evidence="7 8" id="KW-1015">Disulfide bond</keyword>
<keyword evidence="2" id="KW-0479">Metal-binding</keyword>
<dbReference type="Pfam" id="PF02953">
    <property type="entry name" value="zf-Tim10_DDP"/>
    <property type="match status" value="1"/>
</dbReference>
<dbReference type="GO" id="GO:0046872">
    <property type="term" value="F:metal ion binding"/>
    <property type="evidence" value="ECO:0007669"/>
    <property type="project" value="UniProtKB-KW"/>
</dbReference>
<keyword evidence="1 8" id="KW-0813">Transport</keyword>
<dbReference type="SUPFAM" id="SSF144122">
    <property type="entry name" value="Tim10-like"/>
    <property type="match status" value="1"/>
</dbReference>
<reference evidence="10" key="2">
    <citation type="submission" date="2025-09" db="UniProtKB">
        <authorList>
            <consortium name="Ensembl"/>
        </authorList>
    </citation>
    <scope>IDENTIFICATION</scope>
</reference>
<keyword evidence="8" id="KW-0999">Mitochondrion inner membrane</keyword>
<name>A0A8C7B2R4_NEOVI</name>
<comment type="function">
    <text evidence="8">Mitochondrial intermembrane chaperone that participates in the import and insertion of some multi-pass transmembrane proteins into the mitochondrial inner membrane. Also required for the transfer of beta-barrel precursors from the TOM complex to the sorting and assembly machinery (SAM complex) of the outer membrane. Acts as a chaperone-like protein that protects the hydrophobic precursors from aggregation and guide them through the mitochondrial intermembrane space.</text>
</comment>
<dbReference type="GO" id="GO:0015031">
    <property type="term" value="P:protein transport"/>
    <property type="evidence" value="ECO:0007669"/>
    <property type="project" value="UniProtKB-KW"/>
</dbReference>
<sequence length="77" mass="8548">VAAGIPEPGQIKQLKEFLGTSNKLTETCFWDCAKDFTTTEEKRFQENHIQGNEVLAAKAVNVLMAGPLVKDCQRLLL</sequence>
<keyword evidence="11" id="KW-1185">Reference proteome</keyword>
<organism evidence="10 11">
    <name type="scientific">Neovison vison</name>
    <name type="common">American mink</name>
    <name type="synonym">Mustela vison</name>
    <dbReference type="NCBI Taxonomy" id="452646"/>
    <lineage>
        <taxon>Eukaryota</taxon>
        <taxon>Metazoa</taxon>
        <taxon>Chordata</taxon>
        <taxon>Craniata</taxon>
        <taxon>Vertebrata</taxon>
        <taxon>Euteleostomi</taxon>
        <taxon>Mammalia</taxon>
        <taxon>Eutheria</taxon>
        <taxon>Laurasiatheria</taxon>
        <taxon>Carnivora</taxon>
        <taxon>Caniformia</taxon>
        <taxon>Musteloidea</taxon>
        <taxon>Mustelidae</taxon>
        <taxon>Mustelinae</taxon>
        <taxon>Neogale</taxon>
    </lineage>
</organism>
<evidence type="ECO:0000256" key="7">
    <source>
        <dbReference type="ARBA" id="ARBA00023157"/>
    </source>
</evidence>
<accession>A0A8C7B2R4</accession>
<dbReference type="AlphaFoldDB" id="A0A8C7B2R4"/>
<keyword evidence="8" id="KW-0472">Membrane</keyword>
<evidence type="ECO:0000256" key="4">
    <source>
        <dbReference type="ARBA" id="ARBA00022927"/>
    </source>
</evidence>
<evidence type="ECO:0000256" key="5">
    <source>
        <dbReference type="ARBA" id="ARBA00023010"/>
    </source>
</evidence>
<reference evidence="10" key="1">
    <citation type="submission" date="2025-08" db="UniProtKB">
        <authorList>
            <consortium name="Ensembl"/>
        </authorList>
    </citation>
    <scope>IDENTIFICATION</scope>
</reference>
<comment type="similarity">
    <text evidence="8">Belongs to the small Tim family.</text>
</comment>
<comment type="subunit">
    <text evidence="8">Heterohexamer.</text>
</comment>
<evidence type="ECO:0000256" key="6">
    <source>
        <dbReference type="ARBA" id="ARBA00023128"/>
    </source>
</evidence>
<protein>
    <recommendedName>
        <fullName evidence="8">Mitochondrial import inner membrane translocase subunit</fullName>
    </recommendedName>
</protein>
<evidence type="ECO:0000313" key="10">
    <source>
        <dbReference type="Ensembl" id="ENSNVIP00000016982.1"/>
    </source>
</evidence>
<dbReference type="Ensembl" id="ENSNVIT00000019807.1">
    <property type="protein sequence ID" value="ENSNVIP00000016982.1"/>
    <property type="gene ID" value="ENSNVIG00000013325.1"/>
</dbReference>
<dbReference type="InterPro" id="IPR035427">
    <property type="entry name" value="Tim10-like_dom_sf"/>
</dbReference>
<feature type="domain" description="Tim10-like" evidence="9">
    <location>
        <begin position="10"/>
        <end position="39"/>
    </location>
</feature>
<evidence type="ECO:0000313" key="11">
    <source>
        <dbReference type="Proteomes" id="UP000694425"/>
    </source>
</evidence>
<comment type="domain">
    <text evidence="8">The twin CX3C motif contains 4 conserved Cys residues that form 2 disulfide bonds in the mitochondrial intermembrane space.</text>
</comment>
<dbReference type="GeneTree" id="ENSGT01150000287049"/>
<comment type="subcellular location">
    <subcellularLocation>
        <location evidence="8">Mitochondrion inner membrane</location>
        <topology evidence="8">Peripheral membrane protein</topology>
        <orientation evidence="8">Intermembrane side</orientation>
    </subcellularLocation>
</comment>
<dbReference type="Proteomes" id="UP000694425">
    <property type="component" value="Unplaced"/>
</dbReference>
<dbReference type="InterPro" id="IPR004217">
    <property type="entry name" value="Tim10-like"/>
</dbReference>
<dbReference type="PANTHER" id="PTHR13172">
    <property type="entry name" value="MITOCHONDRIAL IMPORT INNER MEMBRANE TRANSLOCASE SUBUNIT TIM9B"/>
    <property type="match status" value="1"/>
</dbReference>
<dbReference type="InterPro" id="IPR050673">
    <property type="entry name" value="Mito_inner_translocase_sub"/>
</dbReference>
<proteinExistence type="inferred from homology"/>
<evidence type="ECO:0000259" key="9">
    <source>
        <dbReference type="Pfam" id="PF02953"/>
    </source>
</evidence>
<dbReference type="GO" id="GO:0005743">
    <property type="term" value="C:mitochondrial inner membrane"/>
    <property type="evidence" value="ECO:0007669"/>
    <property type="project" value="UniProtKB-SubCell"/>
</dbReference>
<keyword evidence="6 8" id="KW-0496">Mitochondrion</keyword>
<dbReference type="Gene3D" id="1.10.287.810">
    <property type="entry name" value="Mitochondrial import inner membrane translocase subunit tim13 like domains"/>
    <property type="match status" value="1"/>
</dbReference>
<keyword evidence="5 8" id="KW-0811">Translocation</keyword>